<feature type="compositionally biased region" description="Polar residues" evidence="1">
    <location>
        <begin position="50"/>
        <end position="87"/>
    </location>
</feature>
<protein>
    <submittedName>
        <fullName evidence="2">Uncharacterized protein</fullName>
    </submittedName>
</protein>
<reference evidence="2 3" key="1">
    <citation type="journal article" date="2020" name="ISME J.">
        <title>Uncovering the hidden diversity of litter-decomposition mechanisms in mushroom-forming fungi.</title>
        <authorList>
            <person name="Floudas D."/>
            <person name="Bentzer J."/>
            <person name="Ahren D."/>
            <person name="Johansson T."/>
            <person name="Persson P."/>
            <person name="Tunlid A."/>
        </authorList>
    </citation>
    <scope>NUCLEOTIDE SEQUENCE [LARGE SCALE GENOMIC DNA]</scope>
    <source>
        <strain evidence="2 3">CBS 101986</strain>
    </source>
</reference>
<dbReference type="OrthoDB" id="21617at2759"/>
<dbReference type="AlphaFoldDB" id="A0A8H5BF29"/>
<dbReference type="EMBL" id="JAACJJ010000028">
    <property type="protein sequence ID" value="KAF5322174.1"/>
    <property type="molecule type" value="Genomic_DNA"/>
</dbReference>
<evidence type="ECO:0000313" key="3">
    <source>
        <dbReference type="Proteomes" id="UP000567179"/>
    </source>
</evidence>
<keyword evidence="3" id="KW-1185">Reference proteome</keyword>
<dbReference type="Proteomes" id="UP000567179">
    <property type="component" value="Unassembled WGS sequence"/>
</dbReference>
<proteinExistence type="predicted"/>
<evidence type="ECO:0000256" key="1">
    <source>
        <dbReference type="SAM" id="MobiDB-lite"/>
    </source>
</evidence>
<accession>A0A8H5BF29</accession>
<evidence type="ECO:0000313" key="2">
    <source>
        <dbReference type="EMBL" id="KAF5322174.1"/>
    </source>
</evidence>
<comment type="caution">
    <text evidence="2">The sequence shown here is derived from an EMBL/GenBank/DDBJ whole genome shotgun (WGS) entry which is preliminary data.</text>
</comment>
<gene>
    <name evidence="2" type="ORF">D9619_001070</name>
</gene>
<name>A0A8H5BF29_9AGAR</name>
<feature type="region of interest" description="Disordered" evidence="1">
    <location>
        <begin position="31"/>
        <end position="87"/>
    </location>
</feature>
<organism evidence="2 3">
    <name type="scientific">Psilocybe cf. subviscida</name>
    <dbReference type="NCBI Taxonomy" id="2480587"/>
    <lineage>
        <taxon>Eukaryota</taxon>
        <taxon>Fungi</taxon>
        <taxon>Dikarya</taxon>
        <taxon>Basidiomycota</taxon>
        <taxon>Agaricomycotina</taxon>
        <taxon>Agaricomycetes</taxon>
        <taxon>Agaricomycetidae</taxon>
        <taxon>Agaricales</taxon>
        <taxon>Agaricineae</taxon>
        <taxon>Strophariaceae</taxon>
        <taxon>Psilocybe</taxon>
    </lineage>
</organism>
<sequence>MSYSNINDPTAVAALLDQLKASAAWQELEANATVATSTESPHRPEAHVGQSRTTSTLPVHTDNGSRPPNSQPATTDTPSSDLDETTPNCVTEAAPFIIAGTSVASLLSQLQPFNGAPTDSFLPPDPSGYDLGHYQHGGELPYPPPPALSTPRYVPAAAAPPTPSPLTEDRRNISFRESLPIISDLANDPSFVAKIRKIKNDQNELERSLWTDRELIYSKYNDKLKVAQTKAQLIGATVSQHEFTMIMDAFQKEILRFDHERILPAWDGLVTRQQNELTQLNIPLMFVTGETEDREKQQQVANLIETLVGSKTR</sequence>